<protein>
    <submittedName>
        <fullName evidence="1">Uncharacterized protein</fullName>
    </submittedName>
</protein>
<dbReference type="AlphaFoldDB" id="A0A369FH43"/>
<name>A0A369FH43_ECOLX</name>
<dbReference type="Proteomes" id="UP000253687">
    <property type="component" value="Unassembled WGS sequence"/>
</dbReference>
<sequence length="114" mass="12950">MLRRIAFGKPLLYGIAHDVAELLPRAGRDFQKALILNNPQQGSEILRFKFGNGQMTNRREDMVFHTGENTGGIISRPFFVGFVPGQRHRFKALFRGAGGFLCHALLRRVDILRQ</sequence>
<evidence type="ECO:0000313" key="1">
    <source>
        <dbReference type="EMBL" id="RDA25537.1"/>
    </source>
</evidence>
<feature type="non-terminal residue" evidence="1">
    <location>
        <position position="114"/>
    </location>
</feature>
<dbReference type="EMBL" id="QOGZ01000189">
    <property type="protein sequence ID" value="RDA25537.1"/>
    <property type="molecule type" value="Genomic_DNA"/>
</dbReference>
<comment type="caution">
    <text evidence="1">The sequence shown here is derived from an EMBL/GenBank/DDBJ whole genome shotgun (WGS) entry which is preliminary data.</text>
</comment>
<organism evidence="1 2">
    <name type="scientific">Escherichia coli</name>
    <dbReference type="NCBI Taxonomy" id="562"/>
    <lineage>
        <taxon>Bacteria</taxon>
        <taxon>Pseudomonadati</taxon>
        <taxon>Pseudomonadota</taxon>
        <taxon>Gammaproteobacteria</taxon>
        <taxon>Enterobacterales</taxon>
        <taxon>Enterobacteriaceae</taxon>
        <taxon>Escherichia</taxon>
    </lineage>
</organism>
<reference evidence="1 2" key="1">
    <citation type="submission" date="2018-07" db="EMBL/GenBank/DDBJ databases">
        <title>Whole Genome Sequence Analysis of Avian Pathogenic E. coli - An Australian Perspective.</title>
        <authorList>
            <person name="Cummins M.L."/>
            <person name="Reid C.J."/>
            <person name="Roy Chowdhury P."/>
            <person name="Bushell R."/>
            <person name="Esbert N."/>
            <person name="Tivendale K.A."/>
            <person name="Noormohammadi A.H."/>
            <person name="Islam S."/>
            <person name="Marenda M.S."/>
            <person name="Browning G.F."/>
            <person name="Markham P.F."/>
            <person name="Djordjevic S.P."/>
        </authorList>
    </citation>
    <scope>NUCLEOTIDE SEQUENCE [LARGE SCALE GENOMIC DNA]</scope>
    <source>
        <strain evidence="1 2">AVC211</strain>
    </source>
</reference>
<evidence type="ECO:0000313" key="2">
    <source>
        <dbReference type="Proteomes" id="UP000253687"/>
    </source>
</evidence>
<proteinExistence type="predicted"/>
<accession>A0A369FH43</accession>
<gene>
    <name evidence="1" type="ORF">DTL43_28770</name>
</gene>